<dbReference type="Pfam" id="PF00176">
    <property type="entry name" value="SNF2-rel_dom"/>
    <property type="match status" value="2"/>
</dbReference>
<evidence type="ECO:0000256" key="4">
    <source>
        <dbReference type="ARBA" id="ARBA00022723"/>
    </source>
</evidence>
<keyword evidence="4" id="KW-0479">Metal-binding</keyword>
<dbReference type="CDD" id="cd15532">
    <property type="entry name" value="PHD2_CHD_II"/>
    <property type="match status" value="1"/>
</dbReference>
<dbReference type="SMART" id="SM00490">
    <property type="entry name" value="HELICc"/>
    <property type="match status" value="1"/>
</dbReference>
<keyword evidence="3" id="KW-0597">Phosphoprotein</keyword>
<feature type="compositionally biased region" description="Low complexity" evidence="18">
    <location>
        <begin position="498"/>
        <end position="507"/>
    </location>
</feature>
<dbReference type="SMART" id="SM00487">
    <property type="entry name" value="DEXDc"/>
    <property type="match status" value="1"/>
</dbReference>
<evidence type="ECO:0000256" key="15">
    <source>
        <dbReference type="ARBA" id="ARBA00023242"/>
    </source>
</evidence>
<evidence type="ECO:0000259" key="19">
    <source>
        <dbReference type="PROSITE" id="PS50013"/>
    </source>
</evidence>
<dbReference type="Proteomes" id="UP000261580">
    <property type="component" value="Unassembled WGS sequence"/>
</dbReference>
<dbReference type="Pfam" id="PF08073">
    <property type="entry name" value="CHDNT"/>
    <property type="match status" value="1"/>
</dbReference>
<dbReference type="PROSITE" id="PS50013">
    <property type="entry name" value="CHROMO_2"/>
    <property type="match status" value="2"/>
</dbReference>
<feature type="compositionally biased region" description="Acidic residues" evidence="18">
    <location>
        <begin position="289"/>
        <end position="299"/>
    </location>
</feature>
<feature type="region of interest" description="Disordered" evidence="18">
    <location>
        <begin position="43"/>
        <end position="126"/>
    </location>
</feature>
<dbReference type="Pfam" id="PF00271">
    <property type="entry name" value="Helicase_C"/>
    <property type="match status" value="1"/>
</dbReference>
<feature type="compositionally biased region" description="Acidic residues" evidence="18">
    <location>
        <begin position="102"/>
        <end position="114"/>
    </location>
</feature>
<evidence type="ECO:0000259" key="20">
    <source>
        <dbReference type="PROSITE" id="PS50016"/>
    </source>
</evidence>
<dbReference type="SUPFAM" id="SSF57903">
    <property type="entry name" value="FYVE/PHD zinc finger"/>
    <property type="match status" value="1"/>
</dbReference>
<feature type="domain" description="Helicase C-terminal" evidence="21">
    <location>
        <begin position="917"/>
        <end position="1066"/>
    </location>
</feature>
<dbReference type="InterPro" id="IPR001650">
    <property type="entry name" value="Helicase_C-like"/>
</dbReference>
<dbReference type="Bgee" id="ENSNBRG00000002589">
    <property type="expression patterns" value="Expressed in blood and 6 other cell types or tissues"/>
</dbReference>
<dbReference type="GO" id="GO:0003677">
    <property type="term" value="F:DNA binding"/>
    <property type="evidence" value="ECO:0007669"/>
    <property type="project" value="UniProtKB-KW"/>
</dbReference>
<dbReference type="InterPro" id="IPR012958">
    <property type="entry name" value="CHD_N"/>
</dbReference>
<keyword evidence="8" id="KW-0378">Hydrolase</keyword>
<dbReference type="Pfam" id="PF06465">
    <property type="entry name" value="DUF1087"/>
    <property type="match status" value="1"/>
</dbReference>
<feature type="compositionally biased region" description="Basic residues" evidence="18">
    <location>
        <begin position="318"/>
        <end position="332"/>
    </location>
</feature>
<reference evidence="22" key="2">
    <citation type="submission" date="2025-09" db="UniProtKB">
        <authorList>
            <consortium name="Ensembl"/>
        </authorList>
    </citation>
    <scope>IDENTIFICATION</scope>
</reference>
<dbReference type="GO" id="GO:0031101">
    <property type="term" value="P:fin regeneration"/>
    <property type="evidence" value="ECO:0007669"/>
    <property type="project" value="Ensembl"/>
</dbReference>
<evidence type="ECO:0000256" key="2">
    <source>
        <dbReference type="ARBA" id="ARBA00007025"/>
    </source>
</evidence>
<proteinExistence type="inferred from homology"/>
<evidence type="ECO:0000313" key="22">
    <source>
        <dbReference type="Ensembl" id="ENSNBRP00000003318.1"/>
    </source>
</evidence>
<dbReference type="CDD" id="cd18667">
    <property type="entry name" value="CD1_tandem_CHD3-4_like"/>
    <property type="match status" value="1"/>
</dbReference>
<evidence type="ECO:0000256" key="17">
    <source>
        <dbReference type="PROSITE-ProRule" id="PRU00146"/>
    </source>
</evidence>
<dbReference type="FunFam" id="3.40.50.300:FF:000015">
    <property type="entry name" value="chromodomain-helicase-DNA-binding protein 9 isoform X1"/>
    <property type="match status" value="1"/>
</dbReference>
<evidence type="ECO:0000256" key="9">
    <source>
        <dbReference type="ARBA" id="ARBA00022833"/>
    </source>
</evidence>
<organism evidence="22 23">
    <name type="scientific">Neolamprologus brichardi</name>
    <name type="common">Fairy cichlid</name>
    <name type="synonym">Lamprologus brichardi</name>
    <dbReference type="NCBI Taxonomy" id="32507"/>
    <lineage>
        <taxon>Eukaryota</taxon>
        <taxon>Metazoa</taxon>
        <taxon>Chordata</taxon>
        <taxon>Craniata</taxon>
        <taxon>Vertebrata</taxon>
        <taxon>Euteleostomi</taxon>
        <taxon>Actinopterygii</taxon>
        <taxon>Neopterygii</taxon>
        <taxon>Teleostei</taxon>
        <taxon>Neoteleostei</taxon>
        <taxon>Acanthomorphata</taxon>
        <taxon>Ovalentaria</taxon>
        <taxon>Cichlomorphae</taxon>
        <taxon>Cichliformes</taxon>
        <taxon>Cichlidae</taxon>
        <taxon>African cichlids</taxon>
        <taxon>Pseudocrenilabrinae</taxon>
        <taxon>Lamprologini</taxon>
        <taxon>Neolamprologus</taxon>
    </lineage>
</organism>
<keyword evidence="14" id="KW-0804">Transcription</keyword>
<evidence type="ECO:0000256" key="13">
    <source>
        <dbReference type="ARBA" id="ARBA00023125"/>
    </source>
</evidence>
<comment type="subcellular location">
    <subcellularLocation>
        <location evidence="1">Nucleus</location>
    </subcellularLocation>
</comment>
<dbReference type="InterPro" id="IPR023780">
    <property type="entry name" value="Chromo_domain"/>
</dbReference>
<dbReference type="InterPro" id="IPR027417">
    <property type="entry name" value="P-loop_NTPase"/>
</dbReference>
<dbReference type="PANTHER" id="PTHR45623">
    <property type="entry name" value="CHROMODOMAIN-HELICASE-DNA-BINDING PROTEIN 3-RELATED-RELATED"/>
    <property type="match status" value="1"/>
</dbReference>
<dbReference type="GO" id="GO:0016887">
    <property type="term" value="F:ATP hydrolysis activity"/>
    <property type="evidence" value="ECO:0007669"/>
    <property type="project" value="TreeGrafter"/>
</dbReference>
<dbReference type="SUPFAM" id="SSF54160">
    <property type="entry name" value="Chromo domain-like"/>
    <property type="match status" value="2"/>
</dbReference>
<evidence type="ECO:0000256" key="1">
    <source>
        <dbReference type="ARBA" id="ARBA00004123"/>
    </source>
</evidence>
<dbReference type="InterPro" id="IPR038718">
    <property type="entry name" value="SNF2-like_sf"/>
</dbReference>
<evidence type="ECO:0000256" key="16">
    <source>
        <dbReference type="ARBA" id="ARBA00049360"/>
    </source>
</evidence>
<dbReference type="Pfam" id="PF00628">
    <property type="entry name" value="PHD"/>
    <property type="match status" value="2"/>
</dbReference>
<dbReference type="OMA" id="KAKSRFM"/>
<dbReference type="InterPro" id="IPR009463">
    <property type="entry name" value="DUF1087"/>
</dbReference>
<dbReference type="InterPro" id="IPR016197">
    <property type="entry name" value="Chromo-like_dom_sf"/>
</dbReference>
<keyword evidence="23" id="KW-1185">Reference proteome</keyword>
<dbReference type="InterPro" id="IPR000953">
    <property type="entry name" value="Chromo/chromo_shadow_dom"/>
</dbReference>
<feature type="domain" description="Chromo" evidence="19">
    <location>
        <begin position="597"/>
        <end position="632"/>
    </location>
</feature>
<dbReference type="Ensembl" id="ENSNBRT00000003436.1">
    <property type="protein sequence ID" value="ENSNBRP00000003318.1"/>
    <property type="gene ID" value="ENSNBRG00000002589.1"/>
</dbReference>
<evidence type="ECO:0000256" key="14">
    <source>
        <dbReference type="ARBA" id="ARBA00023163"/>
    </source>
</evidence>
<feature type="compositionally biased region" description="Pro residues" evidence="18">
    <location>
        <begin position="218"/>
        <end position="233"/>
    </location>
</feature>
<dbReference type="InterPro" id="IPR000330">
    <property type="entry name" value="SNF2_N"/>
</dbReference>
<sequence>MLSNSRTETYYKLTICFPVILGLCLLTAPFSLFQELPISSPEPMDLGGVDDGEDAGPGQRSESEGSDYTPGRKKKKRASSGKDKKRNSAAAERSASKKKEPEPEEDEDDDDDDGMEPKSSSQLLDDWGMEDIDHVFTEEDYRSLTNYKAFSQFVRPLIAAKNPKIAVSKMMMVLGAKWREFSTNNPLRGAAAANAALATANVPAAVDTMVAEVTPPAAAQPPPAEPPQAPAPPLRKAKTKEGKGPNARRKPKPAPKPQEKKNNTKTKKVAPLKIKLGGLNSKRKRSSSEEDEPDVDSDFDNGSINSVAVSEGSNSRSSRSKKKPSKSKPKKKKEVEDGDGYETDHQDYCEVCQQGGEIILCDTCPRAYHMVCLDPDMEKAPEGTWSCPHCEKEGIQWEAREDGSDGEEDNGDAGDMEEDDHHMEFCRVCKDGGELLCCDSCPSSYHIHCLNPPLPEIPNGEWICPRCMCPPMKGKVQKILTWRWGDPPPPTPVPRPPDLAADAPDPAPLAGRPEREFFAKWCNMSYWHCSWVTELQLELHCQVMFRNYQRKNDMEEPPPIDFGEGEEDKCVKRKSKDPMYTHLEEKYLRFGIKMEWLMVHRILNHSVDRKNNVHYLIKWRELPYDQATWEAEDMDIPEYDPYKQQYWNHRELMMGEEGRPGKKIKVKGRVKRPERPPENPVIDPTIKFERQPEYLDSTGGTLHPYQLEGLNWLRFSWAQGTDTILADEMGLGKTVQTAVFLYSLYKEGHSKGPFLVSAPLSTIINWEREFEMWAPDMYVVTYVGDKDSRAVIRENEFSFEDNAVRGGKKASRMKVRRRRRLKADVFKHMPSKTELIVRVELSQLQKKYYKFILTKNFEALNTKGGGNQVSLLNVVMDLKKCCNHPYLFPGAAMEAPKMPNGMYDGNALIKSSGKLMLLQKMMRKLKEGGHRVLVFSQMTKMLDLLEDFLENEGYKYERIDGGITGGMRQEAIDRFNAPGAQQFAFLLSTRAGGLGINLATADTVIIYDSDWNPHNDIQAFSRAHRIGQNKKVMIYRFVTKASVEERITQVAKKKMMLTHLVVRPGLGSKTGSMSKQELDDILKFGTEELFKDEGEGENKEEDSSIIHYDDKAIERLLDRNQDATDDTELQSMNEYLSSFKVAQYVVKDEEEEEEVQREIIKQEESVDPDYWEKLLRHHYEQQQEDLARNLGKGKRIPDWQDDQSDGQSDYSVASEEGDEDFDERSEANSRRPSRKGLRNDKDKPLPPLLARVGGNIEVLGFNSRQRKAFLNAVMRYGMPPQDAFTTQWLVRDLRGKSEKEFKAYVSLFMRHLCEPGADGAETFADGVPREGLSRQHVLTRIGVMSLIRKKVQEFEHVNGQWSMPWMAELEENKRPAAQPDSPAKTPSTGTPADTQPNTPVPGNTHTGAEPANTQVIQDTRCVIAIPDDDEKSPSAEQEKKNGEPMETDKPSNGETEGVKEKEGEKMEEGEGEKKSPEGAEETKPPSEAKTEGSEVKPEDAEVKGKTSLSGFCFNIFLNKTLESK</sequence>
<feature type="compositionally biased region" description="Polar residues" evidence="18">
    <location>
        <begin position="1384"/>
        <end position="1417"/>
    </location>
</feature>
<feature type="compositionally biased region" description="Basic and acidic residues" evidence="18">
    <location>
        <begin position="1431"/>
        <end position="1504"/>
    </location>
</feature>
<dbReference type="GO" id="GO:0003682">
    <property type="term" value="F:chromatin binding"/>
    <property type="evidence" value="ECO:0007669"/>
    <property type="project" value="TreeGrafter"/>
</dbReference>
<dbReference type="PROSITE" id="PS50016">
    <property type="entry name" value="ZF_PHD_2"/>
    <property type="match status" value="2"/>
</dbReference>
<dbReference type="PANTHER" id="PTHR45623:SF22">
    <property type="entry name" value="CHROMODOMAIN-HELICASE-DNA-BINDING PROTEIN 4"/>
    <property type="match status" value="1"/>
</dbReference>
<feature type="compositionally biased region" description="Pro residues" evidence="18">
    <location>
        <begin position="486"/>
        <end position="497"/>
    </location>
</feature>
<protein>
    <submittedName>
        <fullName evidence="22">Chromodomain helicase DNA binding protein 4a</fullName>
    </submittedName>
</protein>
<keyword evidence="10" id="KW-0067">ATP-binding</keyword>
<accession>A0A3Q4GAC6</accession>
<keyword evidence="15" id="KW-0539">Nucleus</keyword>
<comment type="catalytic activity">
    <reaction evidence="16">
        <text>ATP + H2O = ADP + phosphate + H(+)</text>
        <dbReference type="Rhea" id="RHEA:13065"/>
        <dbReference type="ChEBI" id="CHEBI:15377"/>
        <dbReference type="ChEBI" id="CHEBI:15378"/>
        <dbReference type="ChEBI" id="CHEBI:30616"/>
        <dbReference type="ChEBI" id="CHEBI:43474"/>
        <dbReference type="ChEBI" id="CHEBI:456216"/>
    </reaction>
</comment>
<comment type="similarity">
    <text evidence="2">Belongs to the SNF2/RAD54 helicase family.</text>
</comment>
<dbReference type="GeneTree" id="ENSGT00940000155088"/>
<feature type="compositionally biased region" description="Polar residues" evidence="18">
    <location>
        <begin position="300"/>
        <end position="314"/>
    </location>
</feature>
<dbReference type="PROSITE" id="PS01359">
    <property type="entry name" value="ZF_PHD_1"/>
    <property type="match status" value="1"/>
</dbReference>
<dbReference type="SMART" id="SM00249">
    <property type="entry name" value="PHD"/>
    <property type="match status" value="2"/>
</dbReference>
<feature type="domain" description="Chromo" evidence="19">
    <location>
        <begin position="503"/>
        <end position="560"/>
    </location>
</feature>
<evidence type="ECO:0000256" key="12">
    <source>
        <dbReference type="ARBA" id="ARBA00023015"/>
    </source>
</evidence>
<dbReference type="InterPro" id="IPR019787">
    <property type="entry name" value="Znf_PHD-finger"/>
</dbReference>
<dbReference type="CDD" id="cd18662">
    <property type="entry name" value="CD2_tandem_CHD3-4_like"/>
    <property type="match status" value="1"/>
</dbReference>
<dbReference type="GO" id="GO:0140658">
    <property type="term" value="F:ATP-dependent chromatin remodeler activity"/>
    <property type="evidence" value="ECO:0007669"/>
    <property type="project" value="TreeGrafter"/>
</dbReference>
<dbReference type="PROSITE" id="PS51194">
    <property type="entry name" value="HELICASE_CTER"/>
    <property type="match status" value="1"/>
</dbReference>
<keyword evidence="13" id="KW-0238">DNA-binding</keyword>
<keyword evidence="11" id="KW-0156">Chromatin regulator</keyword>
<evidence type="ECO:0000259" key="21">
    <source>
        <dbReference type="PROSITE" id="PS51194"/>
    </source>
</evidence>
<dbReference type="InterPro" id="IPR009462">
    <property type="entry name" value="CHD_II_SANT-like"/>
</dbReference>
<dbReference type="CDD" id="cd18793">
    <property type="entry name" value="SF2_C_SNF"/>
    <property type="match status" value="1"/>
</dbReference>
<dbReference type="SMART" id="SM00298">
    <property type="entry name" value="CHROMO"/>
    <property type="match status" value="2"/>
</dbReference>
<dbReference type="Gene3D" id="2.40.50.40">
    <property type="match status" value="2"/>
</dbReference>
<dbReference type="STRING" id="32507.ENSNBRP00000003318"/>
<evidence type="ECO:0000256" key="10">
    <source>
        <dbReference type="ARBA" id="ARBA00022840"/>
    </source>
</evidence>
<dbReference type="InterPro" id="IPR049730">
    <property type="entry name" value="SNF2/RAD54-like_C"/>
</dbReference>
<dbReference type="FunFam" id="2.40.50.40:FF:000017">
    <property type="entry name" value="chromodomain-helicase-DNA-binding protein 3 isoform X3"/>
    <property type="match status" value="1"/>
</dbReference>
<dbReference type="FunFam" id="3.30.40.10:FF:000011">
    <property type="entry name" value="chromodomain-helicase-DNA-binding protein 4 isoform X1"/>
    <property type="match status" value="1"/>
</dbReference>
<keyword evidence="5" id="KW-0677">Repeat</keyword>
<dbReference type="Gene3D" id="3.40.50.10810">
    <property type="entry name" value="Tandem AAA-ATPase domain"/>
    <property type="match status" value="1"/>
</dbReference>
<dbReference type="GO" id="GO:0005524">
    <property type="term" value="F:ATP binding"/>
    <property type="evidence" value="ECO:0007669"/>
    <property type="project" value="UniProtKB-KW"/>
</dbReference>
<feature type="region of interest" description="Disordered" evidence="18">
    <location>
        <begin position="1372"/>
        <end position="1507"/>
    </location>
</feature>
<name>A0A3Q4GAC6_NEOBR</name>
<dbReference type="Pfam" id="PF00385">
    <property type="entry name" value="Chromo"/>
    <property type="match status" value="1"/>
</dbReference>
<dbReference type="FunFam" id="2.40.50.40:FF:000003">
    <property type="entry name" value="chromodomain-helicase-DNA-binding protein 3 isoform X1"/>
    <property type="match status" value="1"/>
</dbReference>
<evidence type="ECO:0000313" key="23">
    <source>
        <dbReference type="Proteomes" id="UP000261580"/>
    </source>
</evidence>
<dbReference type="InterPro" id="IPR014001">
    <property type="entry name" value="Helicase_ATP-bd"/>
</dbReference>
<keyword evidence="9" id="KW-0862">Zinc</keyword>
<dbReference type="SUPFAM" id="SSF52540">
    <property type="entry name" value="P-loop containing nucleoside triphosphate hydrolases"/>
    <property type="match status" value="2"/>
</dbReference>
<feature type="compositionally biased region" description="Basic residues" evidence="18">
    <location>
        <begin position="71"/>
        <end position="87"/>
    </location>
</feature>
<dbReference type="Gene3D" id="3.40.50.300">
    <property type="entry name" value="P-loop containing nucleotide triphosphate hydrolases"/>
    <property type="match status" value="1"/>
</dbReference>
<evidence type="ECO:0000256" key="3">
    <source>
        <dbReference type="ARBA" id="ARBA00022553"/>
    </source>
</evidence>
<dbReference type="InterPro" id="IPR013083">
    <property type="entry name" value="Znf_RING/FYVE/PHD"/>
</dbReference>
<dbReference type="Gene3D" id="3.30.40.10">
    <property type="entry name" value="Zinc/RING finger domain, C3HC4 (zinc finger)"/>
    <property type="match status" value="2"/>
</dbReference>
<dbReference type="GO" id="GO:0008270">
    <property type="term" value="F:zinc ion binding"/>
    <property type="evidence" value="ECO:0007669"/>
    <property type="project" value="UniProtKB-KW"/>
</dbReference>
<dbReference type="SMART" id="SM01146">
    <property type="entry name" value="DUF1086"/>
    <property type="match status" value="1"/>
</dbReference>
<dbReference type="InterPro" id="IPR019786">
    <property type="entry name" value="Zinc_finger_PHD-type_CS"/>
</dbReference>
<dbReference type="Pfam" id="PF06461">
    <property type="entry name" value="CHDII_SANT-like"/>
    <property type="match status" value="1"/>
</dbReference>
<feature type="domain" description="PHD-type" evidence="20">
    <location>
        <begin position="346"/>
        <end position="393"/>
    </location>
</feature>
<keyword evidence="12" id="KW-0805">Transcription regulation</keyword>
<evidence type="ECO:0000256" key="6">
    <source>
        <dbReference type="ARBA" id="ARBA00022741"/>
    </source>
</evidence>
<evidence type="ECO:0000256" key="5">
    <source>
        <dbReference type="ARBA" id="ARBA00022737"/>
    </source>
</evidence>
<evidence type="ECO:0000256" key="11">
    <source>
        <dbReference type="ARBA" id="ARBA00022853"/>
    </source>
</evidence>
<dbReference type="GO" id="GO:0042393">
    <property type="term" value="F:histone binding"/>
    <property type="evidence" value="ECO:0007669"/>
    <property type="project" value="TreeGrafter"/>
</dbReference>
<reference evidence="22" key="1">
    <citation type="submission" date="2025-08" db="UniProtKB">
        <authorList>
            <consortium name="Ensembl"/>
        </authorList>
    </citation>
    <scope>IDENTIFICATION</scope>
</reference>
<dbReference type="CDD" id="cd15531">
    <property type="entry name" value="PHD1_CHD_II"/>
    <property type="match status" value="1"/>
</dbReference>
<evidence type="ECO:0000256" key="8">
    <source>
        <dbReference type="ARBA" id="ARBA00022801"/>
    </source>
</evidence>
<evidence type="ECO:0000256" key="7">
    <source>
        <dbReference type="ARBA" id="ARBA00022771"/>
    </source>
</evidence>
<keyword evidence="7 17" id="KW-0863">Zinc-finger</keyword>
<dbReference type="GO" id="GO:0016581">
    <property type="term" value="C:NuRD complex"/>
    <property type="evidence" value="ECO:0007669"/>
    <property type="project" value="TreeGrafter"/>
</dbReference>
<dbReference type="SMART" id="SM01147">
    <property type="entry name" value="DUF1087"/>
    <property type="match status" value="1"/>
</dbReference>
<evidence type="ECO:0000256" key="18">
    <source>
        <dbReference type="SAM" id="MobiDB-lite"/>
    </source>
</evidence>
<feature type="region of interest" description="Disordered" evidence="18">
    <location>
        <begin position="215"/>
        <end position="341"/>
    </location>
</feature>
<feature type="region of interest" description="Disordered" evidence="18">
    <location>
        <begin position="1193"/>
        <end position="1248"/>
    </location>
</feature>
<dbReference type="InterPro" id="IPR011011">
    <property type="entry name" value="Znf_FYVE_PHD"/>
</dbReference>
<feature type="region of interest" description="Disordered" evidence="18">
    <location>
        <begin position="486"/>
        <end position="507"/>
    </location>
</feature>
<dbReference type="InterPro" id="IPR001965">
    <property type="entry name" value="Znf_PHD"/>
</dbReference>
<keyword evidence="6" id="KW-0547">Nucleotide-binding</keyword>
<dbReference type="FunFam" id="3.30.40.10:FF:000001">
    <property type="entry name" value="chromodomain-helicase-DNA-binding protein 3 isoform X1"/>
    <property type="match status" value="1"/>
</dbReference>
<feature type="domain" description="PHD-type" evidence="20">
    <location>
        <begin position="423"/>
        <end position="470"/>
    </location>
</feature>